<protein>
    <submittedName>
        <fullName evidence="2">Retrovirus-related Pol polyprotein from transposon 412</fullName>
    </submittedName>
</protein>
<dbReference type="InterPro" id="IPR041588">
    <property type="entry name" value="Integrase_H2C2"/>
</dbReference>
<dbReference type="AlphaFoldDB" id="A0A8X6P0T4"/>
<gene>
    <name evidence="2" type="primary">POL_704</name>
    <name evidence="2" type="ORF">NPIL_138891</name>
</gene>
<proteinExistence type="predicted"/>
<dbReference type="OrthoDB" id="422540at2759"/>
<evidence type="ECO:0000313" key="3">
    <source>
        <dbReference type="Proteomes" id="UP000887013"/>
    </source>
</evidence>
<name>A0A8X6P0T4_NEPPI</name>
<organism evidence="2 3">
    <name type="scientific">Nephila pilipes</name>
    <name type="common">Giant wood spider</name>
    <name type="synonym">Nephila maculata</name>
    <dbReference type="NCBI Taxonomy" id="299642"/>
    <lineage>
        <taxon>Eukaryota</taxon>
        <taxon>Metazoa</taxon>
        <taxon>Ecdysozoa</taxon>
        <taxon>Arthropoda</taxon>
        <taxon>Chelicerata</taxon>
        <taxon>Arachnida</taxon>
        <taxon>Araneae</taxon>
        <taxon>Araneomorphae</taxon>
        <taxon>Entelegynae</taxon>
        <taxon>Araneoidea</taxon>
        <taxon>Nephilidae</taxon>
        <taxon>Nephila</taxon>
    </lineage>
</organism>
<keyword evidence="3" id="KW-1185">Reference proteome</keyword>
<evidence type="ECO:0000259" key="1">
    <source>
        <dbReference type="Pfam" id="PF17921"/>
    </source>
</evidence>
<accession>A0A8X6P0T4</accession>
<sequence length="109" mass="12328">MIMELKSFSLLSLKGRSSFLQLEPKPSQSSDSDLLCDIATGSPRPFIPKSFRRLIFKQLHKVSHPGIAATRKLNCARYIWPIIKRKIKNGSDAVNCTKDLKFSATQKLH</sequence>
<feature type="domain" description="Integrase zinc-binding" evidence="1">
    <location>
        <begin position="47"/>
        <end position="89"/>
    </location>
</feature>
<dbReference type="Proteomes" id="UP000887013">
    <property type="component" value="Unassembled WGS sequence"/>
</dbReference>
<dbReference type="Gene3D" id="1.10.340.70">
    <property type="match status" value="1"/>
</dbReference>
<dbReference type="Pfam" id="PF17921">
    <property type="entry name" value="Integrase_H2C2"/>
    <property type="match status" value="1"/>
</dbReference>
<reference evidence="2" key="1">
    <citation type="submission" date="2020-08" db="EMBL/GenBank/DDBJ databases">
        <title>Multicomponent nature underlies the extraordinary mechanical properties of spider dragline silk.</title>
        <authorList>
            <person name="Kono N."/>
            <person name="Nakamura H."/>
            <person name="Mori M."/>
            <person name="Yoshida Y."/>
            <person name="Ohtoshi R."/>
            <person name="Malay A.D."/>
            <person name="Moran D.A.P."/>
            <person name="Tomita M."/>
            <person name="Numata K."/>
            <person name="Arakawa K."/>
        </authorList>
    </citation>
    <scope>NUCLEOTIDE SEQUENCE</scope>
</reference>
<evidence type="ECO:0000313" key="2">
    <source>
        <dbReference type="EMBL" id="GFT41253.1"/>
    </source>
</evidence>
<comment type="caution">
    <text evidence="2">The sequence shown here is derived from an EMBL/GenBank/DDBJ whole genome shotgun (WGS) entry which is preliminary data.</text>
</comment>
<dbReference type="EMBL" id="BMAW01014937">
    <property type="protein sequence ID" value="GFT41253.1"/>
    <property type="molecule type" value="Genomic_DNA"/>
</dbReference>